<dbReference type="Proteomes" id="UP001060336">
    <property type="component" value="Chromosome"/>
</dbReference>
<evidence type="ECO:0000256" key="4">
    <source>
        <dbReference type="ARBA" id="ARBA00022691"/>
    </source>
</evidence>
<dbReference type="EMBL" id="CP102480">
    <property type="protein sequence ID" value="UUX48107.1"/>
    <property type="molecule type" value="Genomic_DNA"/>
</dbReference>
<keyword evidence="2" id="KW-0489">Methyltransferase</keyword>
<evidence type="ECO:0000256" key="3">
    <source>
        <dbReference type="ARBA" id="ARBA00022679"/>
    </source>
</evidence>
<dbReference type="KEGG" id="naci:NUH88_11835"/>
<gene>
    <name evidence="6" type="ORF">NUH88_11835</name>
</gene>
<comment type="similarity">
    <text evidence="1">Belongs to the CFA/CMAS family.</text>
</comment>
<name>A0A9J7AKB2_9PROT</name>
<dbReference type="CDD" id="cd02440">
    <property type="entry name" value="AdoMet_MTases"/>
    <property type="match status" value="1"/>
</dbReference>
<dbReference type="PANTHER" id="PTHR43667">
    <property type="entry name" value="CYCLOPROPANE-FATTY-ACYL-PHOSPHOLIPID SYNTHASE"/>
    <property type="match status" value="1"/>
</dbReference>
<dbReference type="GO" id="GO:0032259">
    <property type="term" value="P:methylation"/>
    <property type="evidence" value="ECO:0007669"/>
    <property type="project" value="UniProtKB-KW"/>
</dbReference>
<dbReference type="InterPro" id="IPR029063">
    <property type="entry name" value="SAM-dependent_MTases_sf"/>
</dbReference>
<dbReference type="Pfam" id="PF02353">
    <property type="entry name" value="CMAS"/>
    <property type="match status" value="1"/>
</dbReference>
<evidence type="ECO:0000256" key="5">
    <source>
        <dbReference type="ARBA" id="ARBA00023098"/>
    </source>
</evidence>
<dbReference type="AlphaFoldDB" id="A0A9J7AKB2"/>
<keyword evidence="3" id="KW-0808">Transferase</keyword>
<evidence type="ECO:0000256" key="2">
    <source>
        <dbReference type="ARBA" id="ARBA00022603"/>
    </source>
</evidence>
<evidence type="ECO:0000256" key="1">
    <source>
        <dbReference type="ARBA" id="ARBA00010815"/>
    </source>
</evidence>
<dbReference type="PANTHER" id="PTHR43667:SF1">
    <property type="entry name" value="CYCLOPROPANE-FATTY-ACYL-PHOSPHOLIPID SYNTHASE"/>
    <property type="match status" value="1"/>
</dbReference>
<proteinExistence type="inferred from homology"/>
<evidence type="ECO:0000313" key="6">
    <source>
        <dbReference type="EMBL" id="UUX48107.1"/>
    </source>
</evidence>
<keyword evidence="4" id="KW-0949">S-adenosyl-L-methionine</keyword>
<dbReference type="Gene3D" id="3.40.50.150">
    <property type="entry name" value="Vaccinia Virus protein VP39"/>
    <property type="match status" value="1"/>
</dbReference>
<reference evidence="6" key="1">
    <citation type="submission" date="2022-08" db="EMBL/GenBank/DDBJ databases">
        <title>Nisaea acidiphila sp. nov., isolated from a marine algal debris and emended description of the genus Nisaea Urios et al. 2008.</title>
        <authorList>
            <person name="Kwon K."/>
        </authorList>
    </citation>
    <scope>NUCLEOTIDE SEQUENCE</scope>
    <source>
        <strain evidence="6">MEBiC11861</strain>
    </source>
</reference>
<organism evidence="6 7">
    <name type="scientific">Nisaea acidiphila</name>
    <dbReference type="NCBI Taxonomy" id="1862145"/>
    <lineage>
        <taxon>Bacteria</taxon>
        <taxon>Pseudomonadati</taxon>
        <taxon>Pseudomonadota</taxon>
        <taxon>Alphaproteobacteria</taxon>
        <taxon>Rhodospirillales</taxon>
        <taxon>Thalassobaculaceae</taxon>
        <taxon>Nisaea</taxon>
    </lineage>
</organism>
<dbReference type="GO" id="GO:0008610">
    <property type="term" value="P:lipid biosynthetic process"/>
    <property type="evidence" value="ECO:0007669"/>
    <property type="project" value="InterPro"/>
</dbReference>
<dbReference type="InterPro" id="IPR050723">
    <property type="entry name" value="CFA/CMAS"/>
</dbReference>
<protein>
    <submittedName>
        <fullName evidence="6">Cyclopropane-fatty-acyl-phospholipid synthase family protein</fullName>
    </submittedName>
</protein>
<keyword evidence="7" id="KW-1185">Reference proteome</keyword>
<sequence length="416" mass="47121">MFFAKLLARVVSKGTISVIDPAGKSRTVGSGMPKVTLRVHDWRTDLHLAVHPTMAAGEAYMNGRLTIEDGTLYDFVEIASRNLDDLASHPVQRVIDGVSAFLRRVQQHNPLHRAQRNVTHHYDLSDRLYESFLDPQRQYSCAYFTHPEMGLDAAQEAKIRHIAAKLLLKPGQRVLDIGCGWGGLALALARMADVEVLGVTLSVGQHKYASERARAAGLEDRVRFELRDYRLLDEEFDRVVSVGMFEHVGVGHYGEFFGKVRTLLKPDGVALLHSIGRHDGPGVTNPWIRRYIFPGGYSPALSEVLPVIETERLWATDIEILRLHYAETLRHWRERFEKHRAEMAALYDERFCRMWELYLIGSELSFRLMGHMVFQIQLAKDIEAVPLTRDYIGAFEKASTPALRSVPDPKAKAKAN</sequence>
<dbReference type="PIRSF" id="PIRSF003085">
    <property type="entry name" value="CMAS"/>
    <property type="match status" value="1"/>
</dbReference>
<keyword evidence="5" id="KW-0443">Lipid metabolism</keyword>
<dbReference type="SUPFAM" id="SSF53335">
    <property type="entry name" value="S-adenosyl-L-methionine-dependent methyltransferases"/>
    <property type="match status" value="1"/>
</dbReference>
<dbReference type="InterPro" id="IPR003333">
    <property type="entry name" value="CMAS"/>
</dbReference>
<evidence type="ECO:0000313" key="7">
    <source>
        <dbReference type="Proteomes" id="UP001060336"/>
    </source>
</evidence>
<accession>A0A9J7AKB2</accession>
<dbReference type="GO" id="GO:0008168">
    <property type="term" value="F:methyltransferase activity"/>
    <property type="evidence" value="ECO:0007669"/>
    <property type="project" value="UniProtKB-KW"/>
</dbReference>
<dbReference type="RefSeq" id="WP_257766615.1">
    <property type="nucleotide sequence ID" value="NZ_CP102480.1"/>
</dbReference>